<protein>
    <submittedName>
        <fullName evidence="1">Uncharacterized protein</fullName>
    </submittedName>
</protein>
<name>A0A4Z1H0S2_9HELO</name>
<dbReference type="Proteomes" id="UP000297814">
    <property type="component" value="Unassembled WGS sequence"/>
</dbReference>
<gene>
    <name evidence="1" type="ORF">BHYA_0061g00080</name>
</gene>
<keyword evidence="2" id="KW-1185">Reference proteome</keyword>
<reference evidence="1 2" key="1">
    <citation type="submission" date="2017-12" db="EMBL/GenBank/DDBJ databases">
        <title>Comparative genomics of Botrytis spp.</title>
        <authorList>
            <person name="Valero-Jimenez C.A."/>
            <person name="Tapia P."/>
            <person name="Veloso J."/>
            <person name="Silva-Moreno E."/>
            <person name="Staats M."/>
            <person name="Valdes J.H."/>
            <person name="Van Kan J.A.L."/>
        </authorList>
    </citation>
    <scope>NUCLEOTIDE SEQUENCE [LARGE SCALE GENOMIC DNA]</scope>
    <source>
        <strain evidence="1 2">Bh0001</strain>
    </source>
</reference>
<evidence type="ECO:0000313" key="1">
    <source>
        <dbReference type="EMBL" id="TGO39053.1"/>
    </source>
</evidence>
<proteinExistence type="predicted"/>
<dbReference type="AlphaFoldDB" id="A0A4Z1H0S2"/>
<comment type="caution">
    <text evidence="1">The sequence shown here is derived from an EMBL/GenBank/DDBJ whole genome shotgun (WGS) entry which is preliminary data.</text>
</comment>
<evidence type="ECO:0000313" key="2">
    <source>
        <dbReference type="Proteomes" id="UP000297814"/>
    </source>
</evidence>
<dbReference type="EMBL" id="PQXK01000061">
    <property type="protein sequence ID" value="TGO39053.1"/>
    <property type="molecule type" value="Genomic_DNA"/>
</dbReference>
<accession>A0A4Z1H0S2</accession>
<organism evidence="1 2">
    <name type="scientific">Botrytis hyacinthi</name>
    <dbReference type="NCBI Taxonomy" id="278943"/>
    <lineage>
        <taxon>Eukaryota</taxon>
        <taxon>Fungi</taxon>
        <taxon>Dikarya</taxon>
        <taxon>Ascomycota</taxon>
        <taxon>Pezizomycotina</taxon>
        <taxon>Leotiomycetes</taxon>
        <taxon>Helotiales</taxon>
        <taxon>Sclerotiniaceae</taxon>
        <taxon>Botrytis</taxon>
    </lineage>
</organism>
<sequence>MTLPLTGYGVQGYRCARQRSAGFTAAVIPEAREEEDSYASILLYVLLPLLYLDAVQDRFEEGFKKDFEKEF</sequence>